<evidence type="ECO:0008006" key="4">
    <source>
        <dbReference type="Google" id="ProtNLM"/>
    </source>
</evidence>
<dbReference type="RefSeq" id="WP_386738705.1">
    <property type="nucleotide sequence ID" value="NZ_JBHSMG010000001.1"/>
</dbReference>
<dbReference type="Proteomes" id="UP001596039">
    <property type="component" value="Unassembled WGS sequence"/>
</dbReference>
<dbReference type="EMBL" id="JBHSMG010000001">
    <property type="protein sequence ID" value="MFC5501103.1"/>
    <property type="molecule type" value="Genomic_DNA"/>
</dbReference>
<comment type="caution">
    <text evidence="2">The sequence shown here is derived from an EMBL/GenBank/DDBJ whole genome shotgun (WGS) entry which is preliminary data.</text>
</comment>
<accession>A0ABW0NND0</accession>
<name>A0ABW0NND0_9MICO</name>
<evidence type="ECO:0000256" key="1">
    <source>
        <dbReference type="SAM" id="Phobius"/>
    </source>
</evidence>
<gene>
    <name evidence="2" type="ORF">ACFPJ4_02490</name>
</gene>
<feature type="transmembrane region" description="Helical" evidence="1">
    <location>
        <begin position="39"/>
        <end position="60"/>
    </location>
</feature>
<sequence length="171" mass="17862">MPRSRRWTDGPGVAVSIGRRIHPILAASHSERGSASLEFITVGVLLLVPTVYLVLTLSALENAAFGVEGAARQASRVYVQSADGDDAEASARAAIAVTLADYGLDADHATVEVSCRPDPADCLTRRGFVTIAVSATVPLPLVPPVLTLNLPAGIPVHAVASEQVSRFWGAK</sequence>
<keyword evidence="1" id="KW-1133">Transmembrane helix</keyword>
<evidence type="ECO:0000313" key="2">
    <source>
        <dbReference type="EMBL" id="MFC5501103.1"/>
    </source>
</evidence>
<keyword evidence="1" id="KW-0812">Transmembrane</keyword>
<evidence type="ECO:0000313" key="3">
    <source>
        <dbReference type="Proteomes" id="UP001596039"/>
    </source>
</evidence>
<organism evidence="2 3">
    <name type="scientific">Lysinimonas soli</name>
    <dbReference type="NCBI Taxonomy" id="1074233"/>
    <lineage>
        <taxon>Bacteria</taxon>
        <taxon>Bacillati</taxon>
        <taxon>Actinomycetota</taxon>
        <taxon>Actinomycetes</taxon>
        <taxon>Micrococcales</taxon>
        <taxon>Microbacteriaceae</taxon>
        <taxon>Lysinimonas</taxon>
    </lineage>
</organism>
<proteinExistence type="predicted"/>
<keyword evidence="3" id="KW-1185">Reference proteome</keyword>
<protein>
    <recommendedName>
        <fullName evidence="4">TadE family protein</fullName>
    </recommendedName>
</protein>
<keyword evidence="1" id="KW-0472">Membrane</keyword>
<reference evidence="3" key="1">
    <citation type="journal article" date="2019" name="Int. J. Syst. Evol. Microbiol.">
        <title>The Global Catalogue of Microorganisms (GCM) 10K type strain sequencing project: providing services to taxonomists for standard genome sequencing and annotation.</title>
        <authorList>
            <consortium name="The Broad Institute Genomics Platform"/>
            <consortium name="The Broad Institute Genome Sequencing Center for Infectious Disease"/>
            <person name="Wu L."/>
            <person name="Ma J."/>
        </authorList>
    </citation>
    <scope>NUCLEOTIDE SEQUENCE [LARGE SCALE GENOMIC DNA]</scope>
    <source>
        <strain evidence="3">CGMCC 4.6997</strain>
    </source>
</reference>